<feature type="compositionally biased region" description="Basic and acidic residues" evidence="1">
    <location>
        <begin position="128"/>
        <end position="141"/>
    </location>
</feature>
<dbReference type="Proteomes" id="UP000887565">
    <property type="component" value="Unplaced"/>
</dbReference>
<feature type="region of interest" description="Disordered" evidence="1">
    <location>
        <begin position="96"/>
        <end position="141"/>
    </location>
</feature>
<proteinExistence type="predicted"/>
<evidence type="ECO:0000256" key="1">
    <source>
        <dbReference type="SAM" id="MobiDB-lite"/>
    </source>
</evidence>
<reference evidence="3" key="1">
    <citation type="submission" date="2022-11" db="UniProtKB">
        <authorList>
            <consortium name="WormBaseParasite"/>
        </authorList>
    </citation>
    <scope>IDENTIFICATION</scope>
</reference>
<protein>
    <submittedName>
        <fullName evidence="3">Uncharacterized protein</fullName>
    </submittedName>
</protein>
<dbReference type="AlphaFoldDB" id="A0A915JA04"/>
<sequence>MIETILDRQLCSKEHFSAPDDHASSKYVKPVYLIPLNLVFLPVIKWSPTLLLITLWSLSEDEGNDNVEIPSKNDLFNHAIMDDILDKIGLELSYDTDRNVPLDPKEQLPLDPDEGTMPDDDQEWLETDNTRGREARDEQET</sequence>
<accession>A0A915JA04</accession>
<evidence type="ECO:0000313" key="3">
    <source>
        <dbReference type="WBParaSite" id="nRc.2.0.1.t23314-RA"/>
    </source>
</evidence>
<keyword evidence="2" id="KW-1185">Reference proteome</keyword>
<dbReference type="WBParaSite" id="nRc.2.0.1.t23314-RA">
    <property type="protein sequence ID" value="nRc.2.0.1.t23314-RA"/>
    <property type="gene ID" value="nRc.2.0.1.g23314"/>
</dbReference>
<organism evidence="2 3">
    <name type="scientific">Romanomermis culicivorax</name>
    <name type="common">Nematode worm</name>
    <dbReference type="NCBI Taxonomy" id="13658"/>
    <lineage>
        <taxon>Eukaryota</taxon>
        <taxon>Metazoa</taxon>
        <taxon>Ecdysozoa</taxon>
        <taxon>Nematoda</taxon>
        <taxon>Enoplea</taxon>
        <taxon>Dorylaimia</taxon>
        <taxon>Mermithida</taxon>
        <taxon>Mermithoidea</taxon>
        <taxon>Mermithidae</taxon>
        <taxon>Romanomermis</taxon>
    </lineage>
</organism>
<name>A0A915JA04_ROMCU</name>
<evidence type="ECO:0000313" key="2">
    <source>
        <dbReference type="Proteomes" id="UP000887565"/>
    </source>
</evidence>
<feature type="compositionally biased region" description="Basic and acidic residues" evidence="1">
    <location>
        <begin position="96"/>
        <end position="108"/>
    </location>
</feature>
<feature type="compositionally biased region" description="Acidic residues" evidence="1">
    <location>
        <begin position="111"/>
        <end position="126"/>
    </location>
</feature>